<evidence type="ECO:0000256" key="3">
    <source>
        <dbReference type="ARBA" id="ARBA00022840"/>
    </source>
</evidence>
<name>A0ABQ5MSU1_9MICC</name>
<dbReference type="NCBIfam" id="TIGR02727">
    <property type="entry name" value="MTHFS_bact"/>
    <property type="match status" value="1"/>
</dbReference>
<evidence type="ECO:0000256" key="2">
    <source>
        <dbReference type="ARBA" id="ARBA00022741"/>
    </source>
</evidence>
<evidence type="ECO:0000313" key="5">
    <source>
        <dbReference type="EMBL" id="GLB67056.1"/>
    </source>
</evidence>
<dbReference type="PANTHER" id="PTHR23407:SF1">
    <property type="entry name" value="5-FORMYLTETRAHYDROFOLATE CYCLO-LIGASE"/>
    <property type="match status" value="1"/>
</dbReference>
<keyword evidence="2 4" id="KW-0547">Nucleotide-binding</keyword>
<comment type="similarity">
    <text evidence="1 4">Belongs to the 5-formyltetrahydrofolate cyclo-ligase family.</text>
</comment>
<dbReference type="EC" id="6.3.3.2" evidence="4"/>
<dbReference type="RefSeq" id="WP_264795183.1">
    <property type="nucleotide sequence ID" value="NZ_BRVS01000005.1"/>
</dbReference>
<dbReference type="InterPro" id="IPR002698">
    <property type="entry name" value="FTHF_cligase"/>
</dbReference>
<dbReference type="EMBL" id="BRVS01000005">
    <property type="protein sequence ID" value="GLB67056.1"/>
    <property type="molecule type" value="Genomic_DNA"/>
</dbReference>
<accession>A0ABQ5MSU1</accession>
<comment type="catalytic activity">
    <reaction evidence="4">
        <text>(6S)-5-formyl-5,6,7,8-tetrahydrofolate + ATP = (6R)-5,10-methenyltetrahydrofolate + ADP + phosphate</text>
        <dbReference type="Rhea" id="RHEA:10488"/>
        <dbReference type="ChEBI" id="CHEBI:30616"/>
        <dbReference type="ChEBI" id="CHEBI:43474"/>
        <dbReference type="ChEBI" id="CHEBI:57455"/>
        <dbReference type="ChEBI" id="CHEBI:57457"/>
        <dbReference type="ChEBI" id="CHEBI:456216"/>
        <dbReference type="EC" id="6.3.3.2"/>
    </reaction>
</comment>
<reference evidence="5 6" key="1">
    <citation type="journal article" date="2023" name="Int. J. Syst. Evol. Microbiol.">
        <title>Arthrobacter mangrovi sp. nov., an actinobacterium isolated from the rhizosphere of a mangrove.</title>
        <authorList>
            <person name="Hamada M."/>
            <person name="Saitou S."/>
            <person name="Enomoto N."/>
            <person name="Nanri K."/>
            <person name="Hidaka K."/>
            <person name="Miura T."/>
            <person name="Tamura T."/>
        </authorList>
    </citation>
    <scope>NUCLEOTIDE SEQUENCE [LARGE SCALE GENOMIC DNA]</scope>
    <source>
        <strain evidence="5 6">NBRC 112813</strain>
    </source>
</reference>
<keyword evidence="6" id="KW-1185">Reference proteome</keyword>
<dbReference type="SUPFAM" id="SSF100950">
    <property type="entry name" value="NagB/RpiA/CoA transferase-like"/>
    <property type="match status" value="1"/>
</dbReference>
<keyword evidence="3 4" id="KW-0067">ATP-binding</keyword>
<dbReference type="Pfam" id="PF01812">
    <property type="entry name" value="5-FTHF_cyc-lig"/>
    <property type="match status" value="1"/>
</dbReference>
<gene>
    <name evidence="5" type="ORF">AHIS1636_14950</name>
</gene>
<protein>
    <recommendedName>
        <fullName evidence="4">5-formyltetrahydrofolate cyclo-ligase</fullName>
        <ecNumber evidence="4">6.3.3.2</ecNumber>
    </recommendedName>
</protein>
<dbReference type="InterPro" id="IPR024185">
    <property type="entry name" value="FTHF_cligase-like_sf"/>
</dbReference>
<dbReference type="PANTHER" id="PTHR23407">
    <property type="entry name" value="ATPASE INHIBITOR/5-FORMYLTETRAHYDROFOLATE CYCLO-LIGASE"/>
    <property type="match status" value="1"/>
</dbReference>
<proteinExistence type="inferred from homology"/>
<organism evidence="5 6">
    <name type="scientific">Arthrobacter mangrovi</name>
    <dbReference type="NCBI Taxonomy" id="2966350"/>
    <lineage>
        <taxon>Bacteria</taxon>
        <taxon>Bacillati</taxon>
        <taxon>Actinomycetota</taxon>
        <taxon>Actinomycetes</taxon>
        <taxon>Micrococcales</taxon>
        <taxon>Micrococcaceae</taxon>
        <taxon>Arthrobacter</taxon>
    </lineage>
</organism>
<comment type="cofactor">
    <cofactor evidence="4">
        <name>Mg(2+)</name>
        <dbReference type="ChEBI" id="CHEBI:18420"/>
    </cofactor>
</comment>
<keyword evidence="4" id="KW-0460">Magnesium</keyword>
<dbReference type="InterPro" id="IPR037171">
    <property type="entry name" value="NagB/RpiA_transferase-like"/>
</dbReference>
<evidence type="ECO:0000256" key="1">
    <source>
        <dbReference type="ARBA" id="ARBA00010638"/>
    </source>
</evidence>
<sequence length="204" mass="22437">MTTMDKETARRHFRDLRRGMTEYERQEAARALCDVIMEGLAPLGIAPGRTVAAYLSTGPEPSTDLLLPALEKAGYDILVPVCEPGYQLSWTRWYDGVELVRSPRAWVYEPVGERLANSVMAGVDLLLIPGLAVDSNGNRMGQGGGYYDRFLAALETLPSRPRKAGVFYSHEVVPAGTFEVTNLDAPLEGAVSTDGWTWFDPQTV</sequence>
<comment type="caution">
    <text evidence="5">The sequence shown here is derived from an EMBL/GenBank/DDBJ whole genome shotgun (WGS) entry which is preliminary data.</text>
</comment>
<evidence type="ECO:0000313" key="6">
    <source>
        <dbReference type="Proteomes" id="UP001209654"/>
    </source>
</evidence>
<dbReference type="Proteomes" id="UP001209654">
    <property type="component" value="Unassembled WGS sequence"/>
</dbReference>
<keyword evidence="4" id="KW-0479">Metal-binding</keyword>
<evidence type="ECO:0000256" key="4">
    <source>
        <dbReference type="RuleBase" id="RU361279"/>
    </source>
</evidence>
<dbReference type="Gene3D" id="3.40.50.10420">
    <property type="entry name" value="NagB/RpiA/CoA transferase-like"/>
    <property type="match status" value="1"/>
</dbReference>
<dbReference type="PIRSF" id="PIRSF006806">
    <property type="entry name" value="FTHF_cligase"/>
    <property type="match status" value="1"/>
</dbReference>